<dbReference type="InterPro" id="IPR011050">
    <property type="entry name" value="Pectin_lyase_fold/virulence"/>
</dbReference>
<dbReference type="EMBL" id="QNRE01000002">
    <property type="protein sequence ID" value="RBO94398.1"/>
    <property type="molecule type" value="Genomic_DNA"/>
</dbReference>
<dbReference type="PROSITE" id="PS51318">
    <property type="entry name" value="TAT"/>
    <property type="match status" value="1"/>
</dbReference>
<dbReference type="OrthoDB" id="4478407at2"/>
<feature type="chain" id="PRO_5017065880" evidence="1">
    <location>
        <begin position="35"/>
        <end position="443"/>
    </location>
</feature>
<dbReference type="InterPro" id="IPR012334">
    <property type="entry name" value="Pectin_lyas_fold"/>
</dbReference>
<dbReference type="InterPro" id="IPR024535">
    <property type="entry name" value="RHGA/B-epi-like_pectate_lyase"/>
</dbReference>
<feature type="signal peptide" evidence="1">
    <location>
        <begin position="1"/>
        <end position="34"/>
    </location>
</feature>
<keyword evidence="3" id="KW-0456">Lyase</keyword>
<keyword evidence="4" id="KW-1185">Reference proteome</keyword>
<comment type="caution">
    <text evidence="3">The sequence shown here is derived from an EMBL/GenBank/DDBJ whole genome shotgun (WGS) entry which is preliminary data.</text>
</comment>
<organism evidence="3 4">
    <name type="scientific">Nocardia puris</name>
    <dbReference type="NCBI Taxonomy" id="208602"/>
    <lineage>
        <taxon>Bacteria</taxon>
        <taxon>Bacillati</taxon>
        <taxon>Actinomycetota</taxon>
        <taxon>Actinomycetes</taxon>
        <taxon>Mycobacteriales</taxon>
        <taxon>Nocardiaceae</taxon>
        <taxon>Nocardia</taxon>
    </lineage>
</organism>
<dbReference type="SUPFAM" id="SSF51126">
    <property type="entry name" value="Pectin lyase-like"/>
    <property type="match status" value="1"/>
</dbReference>
<dbReference type="RefSeq" id="WP_067511162.1">
    <property type="nucleotide sequence ID" value="NZ_CP107943.1"/>
</dbReference>
<dbReference type="AlphaFoldDB" id="A0A366DYW5"/>
<evidence type="ECO:0000256" key="1">
    <source>
        <dbReference type="SAM" id="SignalP"/>
    </source>
</evidence>
<gene>
    <name evidence="3" type="ORF">DFR74_102821</name>
</gene>
<protein>
    <submittedName>
        <fullName evidence="3">Pectate lyase-like protein</fullName>
    </submittedName>
</protein>
<dbReference type="STRING" id="1210090.GCA_001613185_04469"/>
<proteinExistence type="predicted"/>
<keyword evidence="1" id="KW-0732">Signal</keyword>
<evidence type="ECO:0000313" key="4">
    <source>
        <dbReference type="Proteomes" id="UP000252586"/>
    </source>
</evidence>
<feature type="domain" description="Rhamnogalacturonase A/B/Epimerase-like pectate lyase" evidence="2">
    <location>
        <begin position="41"/>
        <end position="106"/>
    </location>
</feature>
<dbReference type="Proteomes" id="UP000252586">
    <property type="component" value="Unassembled WGS sequence"/>
</dbReference>
<accession>A0A366DYW5</accession>
<dbReference type="InterPro" id="IPR006311">
    <property type="entry name" value="TAT_signal"/>
</dbReference>
<reference evidence="3 4" key="1">
    <citation type="submission" date="2018-06" db="EMBL/GenBank/DDBJ databases">
        <title>Genomic Encyclopedia of Type Strains, Phase IV (KMG-IV): sequencing the most valuable type-strain genomes for metagenomic binning, comparative biology and taxonomic classification.</title>
        <authorList>
            <person name="Goeker M."/>
        </authorList>
    </citation>
    <scope>NUCLEOTIDE SEQUENCE [LARGE SCALE GENOMIC DNA]</scope>
    <source>
        <strain evidence="3 4">DSM 44599</strain>
    </source>
</reference>
<dbReference type="GO" id="GO:0016829">
    <property type="term" value="F:lyase activity"/>
    <property type="evidence" value="ECO:0007669"/>
    <property type="project" value="UniProtKB-KW"/>
</dbReference>
<dbReference type="Pfam" id="PF12708">
    <property type="entry name" value="Pect-lyase_RHGA_epim"/>
    <property type="match status" value="1"/>
</dbReference>
<dbReference type="Gene3D" id="2.160.20.10">
    <property type="entry name" value="Single-stranded right-handed beta-helix, Pectin lyase-like"/>
    <property type="match status" value="1"/>
</dbReference>
<sequence>MSTEDVGRRRMLAVALGAAAAVPVLGCTAGTAPAAGRPAEVRNVRDFGAVGDGVADDTAAFAAAARTDGGRAPLLYLPAGHYRITAWPELPDYATVYGDGGDASIVGCETDTTLIALRRKQRIRFSHFGLYLTGERATAVHLDECFRCSFEGMVIRGNHLPDNHPRYLDQRGVVLSGNTGGTAFINCDINNFGVGLVTSCIQNYVTASKFAANHVGVLGTGNDHNAGLSLTDVEFVSDNDPRTTRCHVDIDGAANNWWLTNIWFEGADTALAVGRRGVGGPSQFGMVNCKVAARSVGLDLAYCRQPYLANVRFDPDLADRMPVELRIDPGDCPEGTAINLISSAGADLSDAVFPRAWHVLARGHTTDPTFTGTVVAKGGSTDAEIARFESPDGAAVAAVLPSGALLSEAGVVLRDENGAYWRLSVGTDGAVTTAALGDRRPHR</sequence>
<name>A0A366DYW5_9NOCA</name>
<evidence type="ECO:0000259" key="2">
    <source>
        <dbReference type="Pfam" id="PF12708"/>
    </source>
</evidence>
<evidence type="ECO:0000313" key="3">
    <source>
        <dbReference type="EMBL" id="RBO94398.1"/>
    </source>
</evidence>